<gene>
    <name evidence="2" type="ORF">CW354_16265</name>
</gene>
<evidence type="ECO:0000256" key="1">
    <source>
        <dbReference type="SAM" id="Phobius"/>
    </source>
</evidence>
<evidence type="ECO:0000313" key="2">
    <source>
        <dbReference type="EMBL" id="PQA85942.1"/>
    </source>
</evidence>
<proteinExistence type="predicted"/>
<keyword evidence="1" id="KW-0472">Membrane</keyword>
<dbReference type="Proteomes" id="UP000239504">
    <property type="component" value="Unassembled WGS sequence"/>
</dbReference>
<evidence type="ECO:0000313" key="3">
    <source>
        <dbReference type="Proteomes" id="UP000239504"/>
    </source>
</evidence>
<feature type="transmembrane region" description="Helical" evidence="1">
    <location>
        <begin position="82"/>
        <end position="99"/>
    </location>
</feature>
<keyword evidence="1" id="KW-0812">Transmembrane</keyword>
<keyword evidence="1" id="KW-1133">Transmembrane helix</keyword>
<name>A0A2S7K0B4_9PROT</name>
<organism evidence="2 3">
    <name type="scientific">Hyphococcus luteus</name>
    <dbReference type="NCBI Taxonomy" id="2058213"/>
    <lineage>
        <taxon>Bacteria</taxon>
        <taxon>Pseudomonadati</taxon>
        <taxon>Pseudomonadota</taxon>
        <taxon>Alphaproteobacteria</taxon>
        <taxon>Parvularculales</taxon>
        <taxon>Parvularculaceae</taxon>
        <taxon>Hyphococcus</taxon>
    </lineage>
</organism>
<reference evidence="2 3" key="1">
    <citation type="submission" date="2017-12" db="EMBL/GenBank/DDBJ databases">
        <authorList>
            <person name="Hurst M.R.H."/>
        </authorList>
    </citation>
    <scope>NUCLEOTIDE SEQUENCE [LARGE SCALE GENOMIC DNA]</scope>
    <source>
        <strain evidence="2 3">SY-3-19</strain>
    </source>
</reference>
<protein>
    <submittedName>
        <fullName evidence="2">Uncharacterized protein</fullName>
    </submittedName>
</protein>
<comment type="caution">
    <text evidence="2">The sequence shown here is derived from an EMBL/GenBank/DDBJ whole genome shotgun (WGS) entry which is preliminary data.</text>
</comment>
<keyword evidence="3" id="KW-1185">Reference proteome</keyword>
<dbReference type="EMBL" id="PJCH01000015">
    <property type="protein sequence ID" value="PQA85942.1"/>
    <property type="molecule type" value="Genomic_DNA"/>
</dbReference>
<dbReference type="AlphaFoldDB" id="A0A2S7K0B4"/>
<accession>A0A2S7K0B4</accession>
<sequence>MEDMLKTDFDALAGRLERDRFAERLLFKLGAKRRARLGIVAFASGLGAAVAASQFTSMVAALAPALAETPPEMDAAGVSPHLLAAFILAGALAATALVLRQDF</sequence>
<feature type="transmembrane region" description="Helical" evidence="1">
    <location>
        <begin position="37"/>
        <end position="62"/>
    </location>
</feature>